<reference evidence="4" key="2">
    <citation type="submission" date="2024-01" db="EMBL/GenBank/DDBJ databases">
        <title>Comparative genomics of Cryptococcus and Kwoniella reveals pathogenesis evolution and contrasting modes of karyotype evolution via chromosome fusion or intercentromeric recombination.</title>
        <authorList>
            <person name="Coelho M.A."/>
            <person name="David-Palma M."/>
            <person name="Shea T."/>
            <person name="Bowers K."/>
            <person name="McGinley-Smith S."/>
            <person name="Mohammad A.W."/>
            <person name="Gnirke A."/>
            <person name="Yurkov A.M."/>
            <person name="Nowrousian M."/>
            <person name="Sun S."/>
            <person name="Cuomo C.A."/>
            <person name="Heitman J."/>
        </authorList>
    </citation>
    <scope>NUCLEOTIDE SEQUENCE</scope>
    <source>
        <strain evidence="4">CBS 12478</strain>
    </source>
</reference>
<proteinExistence type="predicted"/>
<feature type="region of interest" description="Disordered" evidence="3">
    <location>
        <begin position="33"/>
        <end position="53"/>
    </location>
</feature>
<dbReference type="PANTHER" id="PTHR13090">
    <property type="entry name" value="ARGININE-HYDROXYLASE NDUFAF5, MITOCHONDRIAL"/>
    <property type="match status" value="1"/>
</dbReference>
<keyword evidence="5" id="KW-1185">Reference proteome</keyword>
<reference evidence="4" key="1">
    <citation type="submission" date="2017-08" db="EMBL/GenBank/DDBJ databases">
        <authorList>
            <person name="Cuomo C."/>
            <person name="Billmyre B."/>
            <person name="Heitman J."/>
        </authorList>
    </citation>
    <scope>NUCLEOTIDE SEQUENCE</scope>
    <source>
        <strain evidence="4">CBS 12478</strain>
    </source>
</reference>
<dbReference type="KEGG" id="ksn:43588179"/>
<dbReference type="GO" id="GO:0008168">
    <property type="term" value="F:methyltransferase activity"/>
    <property type="evidence" value="ECO:0007669"/>
    <property type="project" value="UniProtKB-KW"/>
</dbReference>
<dbReference type="Gene3D" id="3.40.50.150">
    <property type="entry name" value="Vaccinia Virus protein VP39"/>
    <property type="match status" value="1"/>
</dbReference>
<evidence type="ECO:0000313" key="4">
    <source>
        <dbReference type="EMBL" id="WWD19746.1"/>
    </source>
</evidence>
<evidence type="ECO:0000313" key="5">
    <source>
        <dbReference type="Proteomes" id="UP000322225"/>
    </source>
</evidence>
<dbReference type="InterPro" id="IPR050602">
    <property type="entry name" value="Malonyl-ACP_OMT"/>
</dbReference>
<name>A0AAJ8LM66_9TREE</name>
<dbReference type="EMBL" id="CP144057">
    <property type="protein sequence ID" value="WWD19746.1"/>
    <property type="molecule type" value="Genomic_DNA"/>
</dbReference>
<protein>
    <recommendedName>
        <fullName evidence="6">Methyltransferase type 11 domain-containing protein</fullName>
    </recommendedName>
</protein>
<accession>A0AAJ8LM66</accession>
<evidence type="ECO:0000256" key="3">
    <source>
        <dbReference type="SAM" id="MobiDB-lite"/>
    </source>
</evidence>
<evidence type="ECO:0008006" key="6">
    <source>
        <dbReference type="Google" id="ProtNLM"/>
    </source>
</evidence>
<evidence type="ECO:0000256" key="1">
    <source>
        <dbReference type="ARBA" id="ARBA00022603"/>
    </source>
</evidence>
<dbReference type="AlphaFoldDB" id="A0AAJ8LM66"/>
<dbReference type="RefSeq" id="XP_065823508.1">
    <property type="nucleotide sequence ID" value="XM_065967436.1"/>
</dbReference>
<gene>
    <name evidence="4" type="ORF">CI109_104210</name>
</gene>
<evidence type="ECO:0000256" key="2">
    <source>
        <dbReference type="ARBA" id="ARBA00022679"/>
    </source>
</evidence>
<dbReference type="Proteomes" id="UP000322225">
    <property type="component" value="Chromosome 7"/>
</dbReference>
<organism evidence="4 5">
    <name type="scientific">Kwoniella shandongensis</name>
    <dbReference type="NCBI Taxonomy" id="1734106"/>
    <lineage>
        <taxon>Eukaryota</taxon>
        <taxon>Fungi</taxon>
        <taxon>Dikarya</taxon>
        <taxon>Basidiomycota</taxon>
        <taxon>Agaricomycotina</taxon>
        <taxon>Tremellomycetes</taxon>
        <taxon>Tremellales</taxon>
        <taxon>Cryptococcaceae</taxon>
        <taxon>Kwoniella</taxon>
    </lineage>
</organism>
<dbReference type="GO" id="GO:0005739">
    <property type="term" value="C:mitochondrion"/>
    <property type="evidence" value="ECO:0007669"/>
    <property type="project" value="TreeGrafter"/>
</dbReference>
<sequence length="340" mass="37367">MRQSLLRSLRVASGPSRLASHAYRAPAVRLYATLSPHTPPPTSPYEVFDEPSKDRQRDRAILRLREQNSSTTSEGEEQDPLRVVDYLREEISERLAERVEDLRVPPASILELSAHAGQLTQILQEVLADEIPATETSQSERRKWWIVESSTLNRDDDSSFVSPPSRIQASASNLLAHPEIKPLIGNVETVVNAGGLHWVGDIVGALTQVRHLLKEDGVFVGAVLGGDTLFELSPGPTDAPSLLTRAGFTLTTVDVEDIVINYPSIWELMADLRDMGETNAILGRRAAVSRDVLLAAESIYKDGSVPATFSIIFMIGWKPGPNQPKPLERGSAQTNLKDIL</sequence>
<dbReference type="GO" id="GO:0032259">
    <property type="term" value="P:methylation"/>
    <property type="evidence" value="ECO:0007669"/>
    <property type="project" value="UniProtKB-KW"/>
</dbReference>
<keyword evidence="1" id="KW-0489">Methyltransferase</keyword>
<dbReference type="GeneID" id="43588179"/>
<dbReference type="InterPro" id="IPR029063">
    <property type="entry name" value="SAM-dependent_MTases_sf"/>
</dbReference>
<dbReference type="PANTHER" id="PTHR13090:SF1">
    <property type="entry name" value="ARGININE-HYDROXYLASE NDUFAF5, MITOCHONDRIAL"/>
    <property type="match status" value="1"/>
</dbReference>
<dbReference type="SUPFAM" id="SSF53335">
    <property type="entry name" value="S-adenosyl-L-methionine-dependent methyltransferases"/>
    <property type="match status" value="1"/>
</dbReference>
<keyword evidence="2" id="KW-0808">Transferase</keyword>
<dbReference type="GO" id="GO:0032981">
    <property type="term" value="P:mitochondrial respiratory chain complex I assembly"/>
    <property type="evidence" value="ECO:0007669"/>
    <property type="project" value="TreeGrafter"/>
</dbReference>